<name>C3YWT4_BRAFL</name>
<feature type="region of interest" description="Disordered" evidence="1">
    <location>
        <begin position="458"/>
        <end position="515"/>
    </location>
</feature>
<accession>C3YWT4</accession>
<dbReference type="AlphaFoldDB" id="C3YWT4"/>
<feature type="domain" description="Death" evidence="2">
    <location>
        <begin position="687"/>
        <end position="771"/>
    </location>
</feature>
<reference evidence="3" key="1">
    <citation type="journal article" date="2008" name="Nature">
        <title>The amphioxus genome and the evolution of the chordate karyotype.</title>
        <authorList>
            <consortium name="US DOE Joint Genome Institute (JGI-PGF)"/>
            <person name="Putnam N.H."/>
            <person name="Butts T."/>
            <person name="Ferrier D.E.K."/>
            <person name="Furlong R.F."/>
            <person name="Hellsten U."/>
            <person name="Kawashima T."/>
            <person name="Robinson-Rechavi M."/>
            <person name="Shoguchi E."/>
            <person name="Terry A."/>
            <person name="Yu J.-K."/>
            <person name="Benito-Gutierrez E.L."/>
            <person name="Dubchak I."/>
            <person name="Garcia-Fernandez J."/>
            <person name="Gibson-Brown J.J."/>
            <person name="Grigoriev I.V."/>
            <person name="Horton A.C."/>
            <person name="de Jong P.J."/>
            <person name="Jurka J."/>
            <person name="Kapitonov V.V."/>
            <person name="Kohara Y."/>
            <person name="Kuroki Y."/>
            <person name="Lindquist E."/>
            <person name="Lucas S."/>
            <person name="Osoegawa K."/>
            <person name="Pennacchio L.A."/>
            <person name="Salamov A.A."/>
            <person name="Satou Y."/>
            <person name="Sauka-Spengler T."/>
            <person name="Schmutz J."/>
            <person name="Shin-I T."/>
            <person name="Toyoda A."/>
            <person name="Bronner-Fraser M."/>
            <person name="Fujiyama A."/>
            <person name="Holland L.Z."/>
            <person name="Holland P.W.H."/>
            <person name="Satoh N."/>
            <person name="Rokhsar D.S."/>
        </authorList>
    </citation>
    <scope>NUCLEOTIDE SEQUENCE [LARGE SCALE GENOMIC DNA]</scope>
    <source>
        <strain evidence="3">S238N-H82</strain>
        <tissue evidence="3">Testes</tissue>
    </source>
</reference>
<dbReference type="PROSITE" id="PS50017">
    <property type="entry name" value="DEATH_DOMAIN"/>
    <property type="match status" value="1"/>
</dbReference>
<feature type="compositionally biased region" description="Basic and acidic residues" evidence="1">
    <location>
        <begin position="488"/>
        <end position="512"/>
    </location>
</feature>
<feature type="compositionally biased region" description="Polar residues" evidence="1">
    <location>
        <begin position="343"/>
        <end position="355"/>
    </location>
</feature>
<dbReference type="EMBL" id="GG666561">
    <property type="protein sequence ID" value="EEN55328.1"/>
    <property type="molecule type" value="Genomic_DNA"/>
</dbReference>
<feature type="region of interest" description="Disordered" evidence="1">
    <location>
        <begin position="613"/>
        <end position="678"/>
    </location>
</feature>
<feature type="compositionally biased region" description="Polar residues" evidence="1">
    <location>
        <begin position="464"/>
        <end position="474"/>
    </location>
</feature>
<dbReference type="InterPro" id="IPR000488">
    <property type="entry name" value="Death_dom"/>
</dbReference>
<dbReference type="InterPro" id="IPR011029">
    <property type="entry name" value="DEATH-like_dom_sf"/>
</dbReference>
<dbReference type="Gene3D" id="1.10.533.10">
    <property type="entry name" value="Death Domain, Fas"/>
    <property type="match status" value="1"/>
</dbReference>
<gene>
    <name evidence="3" type="ORF">BRAFLDRAFT_64328</name>
</gene>
<protein>
    <recommendedName>
        <fullName evidence="2">Death domain-containing protein</fullName>
    </recommendedName>
</protein>
<proteinExistence type="predicted"/>
<evidence type="ECO:0000256" key="1">
    <source>
        <dbReference type="SAM" id="MobiDB-lite"/>
    </source>
</evidence>
<feature type="compositionally biased region" description="Low complexity" evidence="1">
    <location>
        <begin position="270"/>
        <end position="290"/>
    </location>
</feature>
<feature type="compositionally biased region" description="Pro residues" evidence="1">
    <location>
        <begin position="247"/>
        <end position="259"/>
    </location>
</feature>
<dbReference type="SUPFAM" id="SSF47986">
    <property type="entry name" value="DEATH domain"/>
    <property type="match status" value="1"/>
</dbReference>
<sequence>MATVIKEGPLCLLGVKGQGFKKTKYWVELSTTPQEHVYRLCLYYDKVPRVPWRLFCLERDTFCGSECGVLNKRVNDAEERYWALVLDSCTLLFQEVRGRKSGPDNGVEVWDKEVRRRMRDRGRWMCQSVQSPDPSLPDEFVINLTEASLSFTSLMTNMQSAQSHGLWDIAQVEVDDPEYQNVSQEDGQFFLKLIIGQPGKRRGVYIVKLPPRARLELVTKLRMFQSRLGPPTRPRPGSSDGVQSRPLPIPPPPTDPRPPTHLSHGVSPRTQPTPTQPSHGASPPTQLQPTPTQPSPRLSPHPKTSRSPSPTHRALSPPFRKAGLGSNPPTSLGKCPSPPLAQKQAQTQRLPTSGPHSKRFHKPVRAEKRPLPSTPNVASSANEHTTSSRLSSTGCPPPVPYRRSESQTSDGRRVLPTTPSPTQEDKSMKPRSTDPGLPSTLKASCPPNIVVDEFKDAAAAAQRDANSNKCNGLATQEKPLLPKKRAQRQKEERRYKNVPDRTIDRKPTEHDMPYYSIVPMEKDNGATENSHATSVQRPSDRHVYMNAPTSHVSERSRVYMKCMSNEDHHREDAQRLKVAANVKRSGSMPLLTDLPDPSSMAYYNIPDLKAEPLYQNPSLRGRKATRCPPPPSEAPGDGQKKPVPAPRRATSRQELNSIEYHDGHPTTTLCKEQQHQDSTKKDEKWEKLLLLLCYPSPLQNDWRVLASRLDLNNVDVMLLESVRENYKQLPARYVFRYWQRHGPLPYTRQEVQRVLIELERLELAGMFDDYCTLPLKPVL</sequence>
<feature type="compositionally biased region" description="Basic and acidic residues" evidence="1">
    <location>
        <begin position="402"/>
        <end position="413"/>
    </location>
</feature>
<organism>
    <name type="scientific">Branchiostoma floridae</name>
    <name type="common">Florida lancelet</name>
    <name type="synonym">Amphioxus</name>
    <dbReference type="NCBI Taxonomy" id="7739"/>
    <lineage>
        <taxon>Eukaryota</taxon>
        <taxon>Metazoa</taxon>
        <taxon>Chordata</taxon>
        <taxon>Cephalochordata</taxon>
        <taxon>Leptocardii</taxon>
        <taxon>Amphioxiformes</taxon>
        <taxon>Branchiostomatidae</taxon>
        <taxon>Branchiostoma</taxon>
    </lineage>
</organism>
<feature type="region of interest" description="Disordered" evidence="1">
    <location>
        <begin position="226"/>
        <end position="445"/>
    </location>
</feature>
<dbReference type="GO" id="GO:0007165">
    <property type="term" value="P:signal transduction"/>
    <property type="evidence" value="ECO:0007669"/>
    <property type="project" value="InterPro"/>
</dbReference>
<evidence type="ECO:0000259" key="2">
    <source>
        <dbReference type="PROSITE" id="PS50017"/>
    </source>
</evidence>
<feature type="compositionally biased region" description="Basic and acidic residues" evidence="1">
    <location>
        <begin position="423"/>
        <end position="432"/>
    </location>
</feature>
<dbReference type="InParanoid" id="C3YWT4"/>
<feature type="compositionally biased region" description="Polar residues" evidence="1">
    <location>
        <begin position="374"/>
        <end position="394"/>
    </location>
</feature>
<dbReference type="CDD" id="cd01670">
    <property type="entry name" value="Death"/>
    <property type="match status" value="1"/>
</dbReference>
<evidence type="ECO:0000313" key="3">
    <source>
        <dbReference type="EMBL" id="EEN55328.1"/>
    </source>
</evidence>